<dbReference type="EMBL" id="JAKCXM010000222">
    <property type="protein sequence ID" value="KAJ0398264.1"/>
    <property type="molecule type" value="Genomic_DNA"/>
</dbReference>
<keyword evidence="4" id="KW-1185">Reference proteome</keyword>
<evidence type="ECO:0000256" key="2">
    <source>
        <dbReference type="SAM" id="Phobius"/>
    </source>
</evidence>
<keyword evidence="2" id="KW-0472">Membrane</keyword>
<keyword evidence="2" id="KW-1133">Transmembrane helix</keyword>
<keyword evidence="2" id="KW-0812">Transmembrane</keyword>
<sequence length="302" mass="32910">MERLVPPSAPACSYGATPVESPVASSLAGTQPDDEATLGFLVPSSALHGDGSSDPPVRRQRDYVSRRVALFEGTSEGTEFGAVARLPLPLQVAFRVKMLSIFWLQLGFVSAIVTGFRVLPAAKRWADDTLDVALAVGSGVAALLLLISLYVLRNVFPINWLILLLFSIAESALFASLDAVLDTNVGVLNCGFTLCCVLTVLLLAGLRRRKDGTEGLLSTFYAGVIGYLVTTVLAYALFVWRGHAFISDEAFTATLVFQFFLVLWFAYDASSMYQVMSPDEREQRVPPDELESQQLDDTMKRV</sequence>
<proteinExistence type="predicted"/>
<feature type="compositionally biased region" description="Basic and acidic residues" evidence="1">
    <location>
        <begin position="278"/>
        <end position="287"/>
    </location>
</feature>
<protein>
    <recommendedName>
        <fullName evidence="5">Transmembrane protein</fullName>
    </recommendedName>
</protein>
<feature type="region of interest" description="Disordered" evidence="1">
    <location>
        <begin position="278"/>
        <end position="302"/>
    </location>
</feature>
<dbReference type="AlphaFoldDB" id="A0AAD5Q5J1"/>
<accession>A0AAD5Q5J1</accession>
<reference evidence="3" key="1">
    <citation type="submission" date="2021-12" db="EMBL/GenBank/DDBJ databases">
        <title>Prjna785345.</title>
        <authorList>
            <person name="Rujirawat T."/>
            <person name="Krajaejun T."/>
        </authorList>
    </citation>
    <scope>NUCLEOTIDE SEQUENCE</scope>
    <source>
        <strain evidence="3">Pi057C3</strain>
    </source>
</reference>
<evidence type="ECO:0000256" key="1">
    <source>
        <dbReference type="SAM" id="MobiDB-lite"/>
    </source>
</evidence>
<feature type="transmembrane region" description="Helical" evidence="2">
    <location>
        <begin position="101"/>
        <end position="120"/>
    </location>
</feature>
<dbReference type="Proteomes" id="UP001209570">
    <property type="component" value="Unassembled WGS sequence"/>
</dbReference>
<feature type="transmembrane region" description="Helical" evidence="2">
    <location>
        <begin position="250"/>
        <end position="267"/>
    </location>
</feature>
<evidence type="ECO:0008006" key="5">
    <source>
        <dbReference type="Google" id="ProtNLM"/>
    </source>
</evidence>
<feature type="transmembrane region" description="Helical" evidence="2">
    <location>
        <begin position="158"/>
        <end position="177"/>
    </location>
</feature>
<comment type="caution">
    <text evidence="3">The sequence shown here is derived from an EMBL/GenBank/DDBJ whole genome shotgun (WGS) entry which is preliminary data.</text>
</comment>
<name>A0AAD5Q5J1_PYTIN</name>
<feature type="transmembrane region" description="Helical" evidence="2">
    <location>
        <begin position="132"/>
        <end position="151"/>
    </location>
</feature>
<feature type="transmembrane region" description="Helical" evidence="2">
    <location>
        <begin position="183"/>
        <end position="204"/>
    </location>
</feature>
<evidence type="ECO:0000313" key="3">
    <source>
        <dbReference type="EMBL" id="KAJ0398264.1"/>
    </source>
</evidence>
<evidence type="ECO:0000313" key="4">
    <source>
        <dbReference type="Proteomes" id="UP001209570"/>
    </source>
</evidence>
<organism evidence="3 4">
    <name type="scientific">Pythium insidiosum</name>
    <name type="common">Pythiosis disease agent</name>
    <dbReference type="NCBI Taxonomy" id="114742"/>
    <lineage>
        <taxon>Eukaryota</taxon>
        <taxon>Sar</taxon>
        <taxon>Stramenopiles</taxon>
        <taxon>Oomycota</taxon>
        <taxon>Peronosporomycetes</taxon>
        <taxon>Pythiales</taxon>
        <taxon>Pythiaceae</taxon>
        <taxon>Pythium</taxon>
    </lineage>
</organism>
<feature type="region of interest" description="Disordered" evidence="1">
    <location>
        <begin position="1"/>
        <end position="34"/>
    </location>
</feature>
<gene>
    <name evidence="3" type="ORF">P43SY_003165</name>
</gene>
<feature type="transmembrane region" description="Helical" evidence="2">
    <location>
        <begin position="216"/>
        <end position="238"/>
    </location>
</feature>